<dbReference type="InterPro" id="IPR025906">
    <property type="entry name" value="YjfB_motility"/>
</dbReference>
<dbReference type="EMBL" id="HF548304">
    <property type="protein sequence ID" value="CCO21459.1"/>
    <property type="molecule type" value="Genomic_DNA"/>
</dbReference>
<dbReference type="EMBL" id="HF548271">
    <property type="protein sequence ID" value="CCO20869.1"/>
    <property type="molecule type" value="Genomic_DNA"/>
</dbReference>
<reference evidence="1" key="2">
    <citation type="journal article" date="2013" name="Biotechnol. Biofuels">
        <title>Mining for hemicellulases in the fungus-growing termite Pseudacanthotermes militaris using functional metagenomics.</title>
        <authorList>
            <person name="Bastien G."/>
            <person name="Arnal G."/>
            <person name="Bozonnet S."/>
            <person name="Laguerre S."/>
            <person name="Ferreira F."/>
            <person name="Faure R."/>
            <person name="Henrissat B."/>
            <person name="Lefevre F."/>
            <person name="Robe P."/>
            <person name="Bouchez O."/>
            <person name="Noirot C."/>
            <person name="Dumon C."/>
            <person name="O'Donohue M."/>
        </authorList>
    </citation>
    <scope>NUCLEOTIDE SEQUENCE</scope>
</reference>
<evidence type="ECO:0000313" key="1">
    <source>
        <dbReference type="EMBL" id="CCO20869.1"/>
    </source>
</evidence>
<accession>S0DDT2</accession>
<organism evidence="1">
    <name type="scientific">termite gut metagenome</name>
    <dbReference type="NCBI Taxonomy" id="433724"/>
    <lineage>
        <taxon>unclassified sequences</taxon>
        <taxon>metagenomes</taxon>
        <taxon>organismal metagenomes</taxon>
    </lineage>
</organism>
<reference evidence="1" key="1">
    <citation type="submission" date="2012-10" db="EMBL/GenBank/DDBJ databases">
        <authorList>
            <person name="Sandrine L."/>
        </authorList>
    </citation>
    <scope>NUCLEOTIDE SEQUENCE</scope>
</reference>
<name>S0DDT2_9ZZZZ</name>
<sequence length="60" mass="6484">MKELDIAALSMSLSAGKAMQQVSVSLTKKAMDFAEVQMQGVVDMMQQAAPAFGHQLDIRV</sequence>
<proteinExistence type="predicted"/>
<evidence type="ECO:0000313" key="2">
    <source>
        <dbReference type="EMBL" id="CCO21459.1"/>
    </source>
</evidence>
<gene>
    <name evidence="1" type="ORF">BN138_57</name>
    <name evidence="2" type="ORF">BN138_647</name>
</gene>
<dbReference type="AlphaFoldDB" id="S0DDT2"/>
<protein>
    <recommendedName>
        <fullName evidence="3">Motility protein</fullName>
    </recommendedName>
</protein>
<evidence type="ECO:0008006" key="3">
    <source>
        <dbReference type="Google" id="ProtNLM"/>
    </source>
</evidence>
<dbReference type="Pfam" id="PF14070">
    <property type="entry name" value="YjfB_motility"/>
    <property type="match status" value="1"/>
</dbReference>